<reference evidence="1 2" key="1">
    <citation type="submission" date="2016-09" db="EMBL/GenBank/DDBJ databases">
        <title>Complete genome of Desulfosporosinus sp. OL.</title>
        <authorList>
            <person name="Mardanov A."/>
            <person name="Beletsky A."/>
            <person name="Panova A."/>
            <person name="Karnachuk O."/>
            <person name="Ravin N."/>
        </authorList>
    </citation>
    <scope>NUCLEOTIDE SEQUENCE [LARGE SCALE GENOMIC DNA]</scope>
    <source>
        <strain evidence="1 2">OL</strain>
    </source>
</reference>
<dbReference type="AlphaFoldDB" id="A0A1Q8QNP2"/>
<evidence type="ECO:0000313" key="1">
    <source>
        <dbReference type="EMBL" id="OLN28961.1"/>
    </source>
</evidence>
<dbReference type="EMBL" id="MLBF01000037">
    <property type="protein sequence ID" value="OLN28961.1"/>
    <property type="molecule type" value="Genomic_DNA"/>
</dbReference>
<keyword evidence="2" id="KW-1185">Reference proteome</keyword>
<protein>
    <submittedName>
        <fullName evidence="1">Uncharacterized protein</fullName>
    </submittedName>
</protein>
<dbReference type="RefSeq" id="WP_075366210.1">
    <property type="nucleotide sequence ID" value="NZ_MLBF01000037.1"/>
</dbReference>
<dbReference type="Proteomes" id="UP000186102">
    <property type="component" value="Unassembled WGS sequence"/>
</dbReference>
<accession>A0A1Q8QNP2</accession>
<organism evidence="1 2">
    <name type="scientific">Desulfosporosinus metallidurans</name>
    <dbReference type="NCBI Taxonomy" id="1888891"/>
    <lineage>
        <taxon>Bacteria</taxon>
        <taxon>Bacillati</taxon>
        <taxon>Bacillota</taxon>
        <taxon>Clostridia</taxon>
        <taxon>Eubacteriales</taxon>
        <taxon>Desulfitobacteriaceae</taxon>
        <taxon>Desulfosporosinus</taxon>
    </lineage>
</organism>
<proteinExistence type="predicted"/>
<comment type="caution">
    <text evidence="1">The sequence shown here is derived from an EMBL/GenBank/DDBJ whole genome shotgun (WGS) entry which is preliminary data.</text>
</comment>
<gene>
    <name evidence="1" type="ORF">DSOL_3772</name>
</gene>
<name>A0A1Q8QNP2_9FIRM</name>
<evidence type="ECO:0000313" key="2">
    <source>
        <dbReference type="Proteomes" id="UP000186102"/>
    </source>
</evidence>
<dbReference type="OrthoDB" id="2571140at2"/>
<sequence length="341" mass="40453">MPLDEKDQQLFRDYVMPFIAKNRSTSSQTILELLEKEEPKLLKRINKTSKKIGPLAYIGRYLLAKFKKEGWLVNEDELWTVNINQERCAQCFKLLDEVYLVDIENNRFCSENCADDFEPEFVEPYDSYWDQYMYLFHTFSELYPKFAVFKKPLEKVEVISPSTHLALLKTLQKIEEHVYNPENDGIMLDEGADGPIAAEIYRMLSILNNELLQLRKVEKVFRKHRLKQKGVFAIIVDSEYLSGSSKNDAVFKEFIRKNRRYKMSKSNMWGTTKLEKRNQWYDELIPQLKSALHYENYVECPICSLLSEENHTKKANDNYRYCEYCYDDVRLAGGFDRELYD</sequence>